<evidence type="ECO:0000256" key="2">
    <source>
        <dbReference type="ARBA" id="ARBA00022679"/>
    </source>
</evidence>
<dbReference type="GO" id="GO:0008168">
    <property type="term" value="F:methyltransferase activity"/>
    <property type="evidence" value="ECO:0007669"/>
    <property type="project" value="UniProtKB-KW"/>
</dbReference>
<dbReference type="PANTHER" id="PTHR43861:SF1">
    <property type="entry name" value="TRANS-ACONITATE 2-METHYLTRANSFERASE"/>
    <property type="match status" value="1"/>
</dbReference>
<dbReference type="CDD" id="cd02440">
    <property type="entry name" value="AdoMet_MTases"/>
    <property type="match status" value="1"/>
</dbReference>
<dbReference type="Proteomes" id="UP000807371">
    <property type="component" value="Unassembled WGS sequence"/>
</dbReference>
<dbReference type="EMBL" id="JACYXC010000001">
    <property type="protein sequence ID" value="MBH5337757.1"/>
    <property type="molecule type" value="Genomic_DNA"/>
</dbReference>
<dbReference type="GO" id="GO:0032259">
    <property type="term" value="P:methylation"/>
    <property type="evidence" value="ECO:0007669"/>
    <property type="project" value="UniProtKB-KW"/>
</dbReference>
<keyword evidence="5" id="KW-1185">Reference proteome</keyword>
<dbReference type="RefSeq" id="WP_197991002.1">
    <property type="nucleotide sequence ID" value="NZ_JACYXC010000001.1"/>
</dbReference>
<dbReference type="InterPro" id="IPR029063">
    <property type="entry name" value="SAM-dependent_MTases_sf"/>
</dbReference>
<dbReference type="SUPFAM" id="SSF53335">
    <property type="entry name" value="S-adenosyl-L-methionine-dependent methyltransferases"/>
    <property type="match status" value="1"/>
</dbReference>
<name>A0ABS0NRR9_9ACTN</name>
<gene>
    <name evidence="4" type="ORF">IHE55_24460</name>
</gene>
<evidence type="ECO:0000256" key="1">
    <source>
        <dbReference type="ARBA" id="ARBA00022603"/>
    </source>
</evidence>
<evidence type="ECO:0000313" key="4">
    <source>
        <dbReference type="EMBL" id="MBH5337757.1"/>
    </source>
</evidence>
<dbReference type="InterPro" id="IPR041698">
    <property type="entry name" value="Methyltransf_25"/>
</dbReference>
<organism evidence="4 5">
    <name type="scientific">Streptomyces pactum</name>
    <dbReference type="NCBI Taxonomy" id="68249"/>
    <lineage>
        <taxon>Bacteria</taxon>
        <taxon>Bacillati</taxon>
        <taxon>Actinomycetota</taxon>
        <taxon>Actinomycetes</taxon>
        <taxon>Kitasatosporales</taxon>
        <taxon>Streptomycetaceae</taxon>
        <taxon>Streptomyces</taxon>
    </lineage>
</organism>
<accession>A0ABS0NRR9</accession>
<sequence>MSGHHHHGHHHDTTDLDWDDLGPHLEAQAEISIPLLEQVTDWLRGLTGRDATAVGRVWDVGSGPGVAGCLFATAFPAAEVVAVDGEPALLERARDRAARTGVGDRLRTVHADITDGLPDIGDADLIWSSKALHHVGDQGAAVATLAGRLRPSGVLAVAEGGLPARRLPRDFGIGRPGLEARLDAVAEDWFRRMRAGLPGSRETVEDWPALLTAAGLEQVRSRTFLLDVPAPLDDSVRRFVHADLTRTREVLADELDAEDRATLDRLIDPDDAAGVLRRPDVFLLSAQTVHTGVRPAA</sequence>
<reference evidence="4 5" key="1">
    <citation type="submission" date="2020-09" db="EMBL/GenBank/DDBJ databases">
        <title>Biosynthesis of the nuclear factor of activated T cells inhibitor NFAT-133 and its congeners in Streptomyces pactum.</title>
        <authorList>
            <person name="Zhou W."/>
            <person name="Posri P."/>
            <person name="Abugrain M.E."/>
            <person name="Weisberg A.J."/>
            <person name="Chang J.H."/>
            <person name="Mahmud T."/>
        </authorList>
    </citation>
    <scope>NUCLEOTIDE SEQUENCE [LARGE SCALE GENOMIC DNA]</scope>
    <source>
        <strain evidence="4 5">ATCC 27456</strain>
    </source>
</reference>
<keyword evidence="2" id="KW-0808">Transferase</keyword>
<dbReference type="PANTHER" id="PTHR43861">
    <property type="entry name" value="TRANS-ACONITATE 2-METHYLTRANSFERASE-RELATED"/>
    <property type="match status" value="1"/>
</dbReference>
<protein>
    <submittedName>
        <fullName evidence="4">Class I SAM-dependent methyltransferase</fullName>
    </submittedName>
</protein>
<dbReference type="Pfam" id="PF13649">
    <property type="entry name" value="Methyltransf_25"/>
    <property type="match status" value="1"/>
</dbReference>
<proteinExistence type="predicted"/>
<comment type="caution">
    <text evidence="4">The sequence shown here is derived from an EMBL/GenBank/DDBJ whole genome shotgun (WGS) entry which is preliminary data.</text>
</comment>
<feature type="domain" description="Methyltransferase" evidence="3">
    <location>
        <begin position="57"/>
        <end position="153"/>
    </location>
</feature>
<dbReference type="Gene3D" id="3.40.50.150">
    <property type="entry name" value="Vaccinia Virus protein VP39"/>
    <property type="match status" value="1"/>
</dbReference>
<evidence type="ECO:0000313" key="5">
    <source>
        <dbReference type="Proteomes" id="UP000807371"/>
    </source>
</evidence>
<keyword evidence="1 4" id="KW-0489">Methyltransferase</keyword>
<evidence type="ECO:0000259" key="3">
    <source>
        <dbReference type="Pfam" id="PF13649"/>
    </source>
</evidence>